<gene>
    <name evidence="2" type="ORF">SAMN05421813_1181</name>
</gene>
<accession>A0A1G9UUW0</accession>
<dbReference type="EMBL" id="FNHH01000018">
    <property type="protein sequence ID" value="SDM63731.1"/>
    <property type="molecule type" value="Genomic_DNA"/>
</dbReference>
<evidence type="ECO:0000259" key="1">
    <source>
        <dbReference type="Pfam" id="PF13476"/>
    </source>
</evidence>
<dbReference type="GO" id="GO:0006302">
    <property type="term" value="P:double-strand break repair"/>
    <property type="evidence" value="ECO:0007669"/>
    <property type="project" value="InterPro"/>
</dbReference>
<dbReference type="RefSeq" id="WP_090705319.1">
    <property type="nucleotide sequence ID" value="NZ_FNHH01000018.1"/>
</dbReference>
<evidence type="ECO:0000313" key="2">
    <source>
        <dbReference type="EMBL" id="SDM63731.1"/>
    </source>
</evidence>
<dbReference type="InterPro" id="IPR016195">
    <property type="entry name" value="Pol/histidinol_Pase-like"/>
</dbReference>
<dbReference type="InterPro" id="IPR038729">
    <property type="entry name" value="Rad50/SbcC_AAA"/>
</dbReference>
<dbReference type="OrthoDB" id="9791620at2"/>
<dbReference type="Gene3D" id="3.40.50.300">
    <property type="entry name" value="P-loop containing nucleotide triphosphate hydrolases"/>
    <property type="match status" value="1"/>
</dbReference>
<dbReference type="GO" id="GO:0016887">
    <property type="term" value="F:ATP hydrolysis activity"/>
    <property type="evidence" value="ECO:0007669"/>
    <property type="project" value="InterPro"/>
</dbReference>
<dbReference type="GO" id="GO:0035312">
    <property type="term" value="F:5'-3' DNA exonuclease activity"/>
    <property type="evidence" value="ECO:0007669"/>
    <property type="project" value="TreeGrafter"/>
</dbReference>
<dbReference type="SUPFAM" id="SSF89550">
    <property type="entry name" value="PHP domain-like"/>
    <property type="match status" value="1"/>
</dbReference>
<sequence length="432" mass="47443">MSIDTLSALPNGAKFYRADLHIHSFGGSHDVKDNSMTAGAIVASAIAENLDIIAITDHNEITNVNLALQASTGTSLLVIPGIELSTPQGHLLCYFPDLDSLQKFSGRINVVDRNTQNSRCQNSILECLNLLEPLNGIAILAHVDVGSGFEIENPGSSPHKLDIICHKCLLGLELKSANSDIFYSSEDVDSNRRMFADERIKKLNLGTKQFLARVLNSDAHTLSALGRNASGVKKVTRLKMDKPSFNAFKIALEDSDARVRIEDQIPSSIPRIAFAVLDGGFLDGHKIHFSPNLNCIIGGRGTGKSTTFEAIKCLIGKKSENPVVDSDIWPHNIHLYWVDKANQFHQMERPLGGVMSNLTLEDGPTEFHIECYGQGETERISKDAQSNPIALLSYLDRFVDIGAFKIEEDNARNQLLEIQSEIEKAVKNVNLT</sequence>
<dbReference type="InterPro" id="IPR052018">
    <property type="entry name" value="PHP_domain"/>
</dbReference>
<organism evidence="2 3">
    <name type="scientific">Daejeonella rubra</name>
    <dbReference type="NCBI Taxonomy" id="990371"/>
    <lineage>
        <taxon>Bacteria</taxon>
        <taxon>Pseudomonadati</taxon>
        <taxon>Bacteroidota</taxon>
        <taxon>Sphingobacteriia</taxon>
        <taxon>Sphingobacteriales</taxon>
        <taxon>Sphingobacteriaceae</taxon>
        <taxon>Daejeonella</taxon>
    </lineage>
</organism>
<dbReference type="Gene3D" id="3.20.20.140">
    <property type="entry name" value="Metal-dependent hydrolases"/>
    <property type="match status" value="1"/>
</dbReference>
<dbReference type="PANTHER" id="PTHR42924">
    <property type="entry name" value="EXONUCLEASE"/>
    <property type="match status" value="1"/>
</dbReference>
<dbReference type="GO" id="GO:0004534">
    <property type="term" value="F:5'-3' RNA exonuclease activity"/>
    <property type="evidence" value="ECO:0007669"/>
    <property type="project" value="TreeGrafter"/>
</dbReference>
<name>A0A1G9UUW0_9SPHI</name>
<evidence type="ECO:0000313" key="3">
    <source>
        <dbReference type="Proteomes" id="UP000199226"/>
    </source>
</evidence>
<protein>
    <submittedName>
        <fullName evidence="2">AAA domain-containing protein</fullName>
    </submittedName>
</protein>
<dbReference type="SUPFAM" id="SSF52540">
    <property type="entry name" value="P-loop containing nucleoside triphosphate hydrolases"/>
    <property type="match status" value="1"/>
</dbReference>
<dbReference type="Pfam" id="PF13476">
    <property type="entry name" value="AAA_23"/>
    <property type="match status" value="1"/>
</dbReference>
<dbReference type="CDD" id="cd07432">
    <property type="entry name" value="PHP_HisPPase"/>
    <property type="match status" value="1"/>
</dbReference>
<dbReference type="Proteomes" id="UP000199226">
    <property type="component" value="Unassembled WGS sequence"/>
</dbReference>
<proteinExistence type="predicted"/>
<dbReference type="InterPro" id="IPR027417">
    <property type="entry name" value="P-loop_NTPase"/>
</dbReference>
<reference evidence="3" key="1">
    <citation type="submission" date="2016-10" db="EMBL/GenBank/DDBJ databases">
        <authorList>
            <person name="Varghese N."/>
            <person name="Submissions S."/>
        </authorList>
    </citation>
    <scope>NUCLEOTIDE SEQUENCE [LARGE SCALE GENOMIC DNA]</scope>
    <source>
        <strain evidence="3">DSM 24536</strain>
    </source>
</reference>
<feature type="domain" description="Rad50/SbcC-type AAA" evidence="1">
    <location>
        <begin position="283"/>
        <end position="320"/>
    </location>
</feature>
<dbReference type="PANTHER" id="PTHR42924:SF3">
    <property type="entry name" value="POLYMERASE_HISTIDINOL PHOSPHATASE N-TERMINAL DOMAIN-CONTAINING PROTEIN"/>
    <property type="match status" value="1"/>
</dbReference>
<dbReference type="AlphaFoldDB" id="A0A1G9UUW0"/>
<keyword evidence="3" id="KW-1185">Reference proteome</keyword>